<gene>
    <name evidence="1" type="ORF">KU39_756</name>
</gene>
<accession>A0A1L6T9R8</accession>
<keyword evidence="1" id="KW-0418">Kinase</keyword>
<sequence>MPNIIWNSNKQKKIEFEKAAAYFLANKDQSKYRRKDSELQHSFMKFGDTILAMNTEGNHLAKGSYRVLSAKLSEDQNGKLYVIKREKFPQKNEYSTGTDLGIITNHTVRHLEEKYTDKYYLCYQYLGTSLDHLFDNSPKDNQYISAQNRFNYAIKICRLLDKLHNGTLSKSGTAYAHLDIKPGNITKDHQGQFHFIDLAACEKLDGKASNKHDNDHGTRAYLPKEHQGISYQNLDIFALLKTCYLEGAPSLFTKEMLDTNKSLEKLCQSNIQDKITPIQLMIRFILIKHELPLEENIGLINPNFARILVDNNLYNKTILQQALHSSNLQAAVIAVNNPKISFAENWIQLQENIYLQKAAIALYNADIDFSKDGNWLKLKENTNLQKALAIAYDYLNYNNFISKSKQELYAEKQTLQLIQNLIAKKNNSLDMIRTEMQQWVSGYAPPAIQSSIDTPSPANIDHHPRLFGEPTILFFNMSNTKCKEVRQAILDSHFN</sequence>
<proteinExistence type="predicted"/>
<reference evidence="1 2" key="1">
    <citation type="journal article" date="2014" name="Genome Announc.">
        <title>Comparative Genome Analysis of Two Isolates of the Fish Pathogen Piscirickettsia salmonis from Different Hosts Reveals Major Differences in Virulence-Associated Secretion Systems.</title>
        <authorList>
            <person name="Bohle H."/>
            <person name="Henriquez P."/>
            <person name="Grothusen H."/>
            <person name="Navas E."/>
            <person name="Sandoval A."/>
            <person name="Bustamante F."/>
            <person name="Bustos P."/>
            <person name="Mancilla M."/>
        </authorList>
    </citation>
    <scope>NUCLEOTIDE SEQUENCE [LARGE SCALE GENOMIC DNA]</scope>
    <source>
        <strain evidence="2">B1-32597</strain>
    </source>
</reference>
<evidence type="ECO:0000313" key="1">
    <source>
        <dbReference type="EMBL" id="ALB21940.1"/>
    </source>
</evidence>
<dbReference type="GO" id="GO:0004672">
    <property type="term" value="F:protein kinase activity"/>
    <property type="evidence" value="ECO:0007669"/>
    <property type="project" value="InterPro"/>
</dbReference>
<protein>
    <submittedName>
        <fullName evidence="1">Tyrosine kinase family protein</fullName>
    </submittedName>
</protein>
<organism evidence="1 2">
    <name type="scientific">Piscirickettsia salmonis</name>
    <dbReference type="NCBI Taxonomy" id="1238"/>
    <lineage>
        <taxon>Bacteria</taxon>
        <taxon>Pseudomonadati</taxon>
        <taxon>Pseudomonadota</taxon>
        <taxon>Gammaproteobacteria</taxon>
        <taxon>Thiotrichales</taxon>
        <taxon>Piscirickettsiaceae</taxon>
        <taxon>Piscirickettsia</taxon>
    </lineage>
</organism>
<dbReference type="OrthoDB" id="5654256at2"/>
<dbReference type="GO" id="GO:0005524">
    <property type="term" value="F:ATP binding"/>
    <property type="evidence" value="ECO:0007669"/>
    <property type="project" value="InterPro"/>
</dbReference>
<dbReference type="InterPro" id="IPR000719">
    <property type="entry name" value="Prot_kinase_dom"/>
</dbReference>
<evidence type="ECO:0000313" key="2">
    <source>
        <dbReference type="Proteomes" id="UP000029558"/>
    </source>
</evidence>
<keyword evidence="1" id="KW-0808">Transferase</keyword>
<dbReference type="InterPro" id="IPR011009">
    <property type="entry name" value="Kinase-like_dom_sf"/>
</dbReference>
<dbReference type="AlphaFoldDB" id="A0A1L6T9R8"/>
<dbReference type="EMBL" id="CP012508">
    <property type="protein sequence ID" value="ALB21940.1"/>
    <property type="molecule type" value="Genomic_DNA"/>
</dbReference>
<dbReference type="SUPFAM" id="SSF56112">
    <property type="entry name" value="Protein kinase-like (PK-like)"/>
    <property type="match status" value="1"/>
</dbReference>
<name>A0A1L6T9R8_PISSA</name>
<dbReference type="PROSITE" id="PS50011">
    <property type="entry name" value="PROTEIN_KINASE_DOM"/>
    <property type="match status" value="1"/>
</dbReference>
<dbReference type="Proteomes" id="UP000029558">
    <property type="component" value="Chromosome"/>
</dbReference>
<dbReference type="Gene3D" id="1.10.510.10">
    <property type="entry name" value="Transferase(Phosphotransferase) domain 1"/>
    <property type="match status" value="1"/>
</dbReference>
<dbReference type="RefSeq" id="WP_027243151.1">
    <property type="nucleotide sequence ID" value="NZ_CP012508.1"/>
</dbReference>